<keyword evidence="6" id="KW-0812">Transmembrane</keyword>
<dbReference type="GO" id="GO:0016705">
    <property type="term" value="F:oxidoreductase activity, acting on paired donors, with incorporation or reduction of molecular oxygen"/>
    <property type="evidence" value="ECO:0007669"/>
    <property type="project" value="InterPro"/>
</dbReference>
<gene>
    <name evidence="7" type="primary">CYP734A5</name>
    <name evidence="7" type="ORF">DIS24_g2730</name>
</gene>
<keyword evidence="3 5" id="KW-0479">Metal-binding</keyword>
<sequence length="521" mass="57812">MEPIKEASAPVILAVLLVVIVALQRLLRVDHDPREPPLVPTKIPLLGHVIGLYRFGKQYYQKLEDKYGHDIYTLALPGMKQYVITSPALAAAVNRQAKLISFRPFIINFGRTLMLFDDETHAINEKNLFDEDGQGVISANHDVFYNNLPSGPVLDDICRVLLDEAAAIFNKLSPGGGTTSGSGEIRMGLADFCKDVIGFPTLNALWGPDNILARDPTLLAAFWDMDAGQIPLGIGILPSLLARKANIGRSRLQQAMTEYYESGAWLKASELVRQRAQAHFDHGYTKRMFARSDTGLLVGALPNSTFTLFWLLVRLFADRDLLLAIRAELTTSGALVRGDDDDNKAVIDVAALRARCPLFASAFRETVRLAMPTSSVRAVREDVLLADRYLLRKDSLVMIEAGVMHTKPALWGRDAADFNPRRFVESQAGEFTDAKGRKVHPAAFRGFGGGEVFCPGRNLALIEVTGLAVPMLCGWELVGDVRVPRPQDDIMPVGVWKPREDVPVRLRRREGWEGVKWEYKL</sequence>
<keyword evidence="4 5" id="KW-0408">Iron</keyword>
<feature type="transmembrane region" description="Helical" evidence="6">
    <location>
        <begin position="7"/>
        <end position="27"/>
    </location>
</feature>
<evidence type="ECO:0000256" key="2">
    <source>
        <dbReference type="ARBA" id="ARBA00010617"/>
    </source>
</evidence>
<dbReference type="PANTHER" id="PTHR47582">
    <property type="entry name" value="P450, PUTATIVE (EUROFUNG)-RELATED"/>
    <property type="match status" value="1"/>
</dbReference>
<evidence type="ECO:0000256" key="6">
    <source>
        <dbReference type="SAM" id="Phobius"/>
    </source>
</evidence>
<dbReference type="InterPro" id="IPR053007">
    <property type="entry name" value="CYP450_monoxygenase_sec-met"/>
</dbReference>
<evidence type="ECO:0000313" key="8">
    <source>
        <dbReference type="Proteomes" id="UP001175001"/>
    </source>
</evidence>
<keyword evidence="6" id="KW-0472">Membrane</keyword>
<dbReference type="GO" id="GO:0005506">
    <property type="term" value="F:iron ion binding"/>
    <property type="evidence" value="ECO:0007669"/>
    <property type="project" value="InterPro"/>
</dbReference>
<accession>A0AA39YZC3</accession>
<dbReference type="GO" id="GO:0020037">
    <property type="term" value="F:heme binding"/>
    <property type="evidence" value="ECO:0007669"/>
    <property type="project" value="InterPro"/>
</dbReference>
<dbReference type="EMBL" id="JAUJDW010000008">
    <property type="protein sequence ID" value="KAK0661284.1"/>
    <property type="molecule type" value="Genomic_DNA"/>
</dbReference>
<feature type="transmembrane region" description="Helical" evidence="6">
    <location>
        <begin position="296"/>
        <end position="317"/>
    </location>
</feature>
<comment type="caution">
    <text evidence="7">The sequence shown here is derived from an EMBL/GenBank/DDBJ whole genome shotgun (WGS) entry which is preliminary data.</text>
</comment>
<feature type="binding site" description="axial binding residue" evidence="5">
    <location>
        <position position="454"/>
    </location>
    <ligand>
        <name>heme</name>
        <dbReference type="ChEBI" id="CHEBI:30413"/>
    </ligand>
    <ligandPart>
        <name>Fe</name>
        <dbReference type="ChEBI" id="CHEBI:18248"/>
    </ligandPart>
</feature>
<evidence type="ECO:0000256" key="4">
    <source>
        <dbReference type="ARBA" id="ARBA00023004"/>
    </source>
</evidence>
<organism evidence="7 8">
    <name type="scientific">Lasiodiplodia hormozganensis</name>
    <dbReference type="NCBI Taxonomy" id="869390"/>
    <lineage>
        <taxon>Eukaryota</taxon>
        <taxon>Fungi</taxon>
        <taxon>Dikarya</taxon>
        <taxon>Ascomycota</taxon>
        <taxon>Pezizomycotina</taxon>
        <taxon>Dothideomycetes</taxon>
        <taxon>Dothideomycetes incertae sedis</taxon>
        <taxon>Botryosphaeriales</taxon>
        <taxon>Botryosphaeriaceae</taxon>
        <taxon>Lasiodiplodia</taxon>
    </lineage>
</organism>
<dbReference type="CDD" id="cd11040">
    <property type="entry name" value="CYP7_CYP8-like"/>
    <property type="match status" value="1"/>
</dbReference>
<dbReference type="InterPro" id="IPR036396">
    <property type="entry name" value="Cyt_P450_sf"/>
</dbReference>
<evidence type="ECO:0000256" key="5">
    <source>
        <dbReference type="PIRSR" id="PIRSR602403-1"/>
    </source>
</evidence>
<proteinExistence type="inferred from homology"/>
<keyword evidence="6" id="KW-1133">Transmembrane helix</keyword>
<dbReference type="PRINTS" id="PR00465">
    <property type="entry name" value="EP450IV"/>
</dbReference>
<dbReference type="GO" id="GO:0004497">
    <property type="term" value="F:monooxygenase activity"/>
    <property type="evidence" value="ECO:0007669"/>
    <property type="project" value="InterPro"/>
</dbReference>
<evidence type="ECO:0000256" key="1">
    <source>
        <dbReference type="ARBA" id="ARBA00001971"/>
    </source>
</evidence>
<reference evidence="7" key="1">
    <citation type="submission" date="2023-06" db="EMBL/GenBank/DDBJ databases">
        <title>Multi-omics analyses reveal the molecular pathogenesis toolkit of Lasiodiplodia hormozganensis, a cross-kingdom pathogen.</title>
        <authorList>
            <person name="Felix C."/>
            <person name="Meneses R."/>
            <person name="Goncalves M.F.M."/>
            <person name="Tilleman L."/>
            <person name="Duarte A.S."/>
            <person name="Jorrin-Novo J.V."/>
            <person name="Van De Peer Y."/>
            <person name="Deforce D."/>
            <person name="Van Nieuwerburgh F."/>
            <person name="Esteves A.C."/>
            <person name="Alves A."/>
        </authorList>
    </citation>
    <scope>NUCLEOTIDE SEQUENCE</scope>
    <source>
        <strain evidence="7">CBS 339.90</strain>
    </source>
</reference>
<dbReference type="Pfam" id="PF00067">
    <property type="entry name" value="p450"/>
    <property type="match status" value="1"/>
</dbReference>
<dbReference type="AlphaFoldDB" id="A0AA39YZC3"/>
<dbReference type="InterPro" id="IPR002403">
    <property type="entry name" value="Cyt_P450_E_grp-IV"/>
</dbReference>
<evidence type="ECO:0000313" key="7">
    <source>
        <dbReference type="EMBL" id="KAK0661284.1"/>
    </source>
</evidence>
<dbReference type="Proteomes" id="UP001175001">
    <property type="component" value="Unassembled WGS sequence"/>
</dbReference>
<keyword evidence="8" id="KW-1185">Reference proteome</keyword>
<evidence type="ECO:0000256" key="3">
    <source>
        <dbReference type="ARBA" id="ARBA00022723"/>
    </source>
</evidence>
<dbReference type="PANTHER" id="PTHR47582:SF1">
    <property type="entry name" value="P450, PUTATIVE (EUROFUNG)-RELATED"/>
    <property type="match status" value="1"/>
</dbReference>
<protein>
    <submittedName>
        <fullName evidence="7">Cytochrome P450 734A5</fullName>
    </submittedName>
</protein>
<comment type="cofactor">
    <cofactor evidence="1 5">
        <name>heme</name>
        <dbReference type="ChEBI" id="CHEBI:30413"/>
    </cofactor>
</comment>
<dbReference type="Gene3D" id="1.10.630.10">
    <property type="entry name" value="Cytochrome P450"/>
    <property type="match status" value="1"/>
</dbReference>
<name>A0AA39YZC3_9PEZI</name>
<dbReference type="InterPro" id="IPR001128">
    <property type="entry name" value="Cyt_P450"/>
</dbReference>
<comment type="similarity">
    <text evidence="2">Belongs to the cytochrome P450 family.</text>
</comment>
<keyword evidence="5" id="KW-0349">Heme</keyword>
<dbReference type="SUPFAM" id="SSF48264">
    <property type="entry name" value="Cytochrome P450"/>
    <property type="match status" value="1"/>
</dbReference>